<dbReference type="PANTHER" id="PTHR24276">
    <property type="entry name" value="POLYSERASE-RELATED"/>
    <property type="match status" value="1"/>
</dbReference>
<keyword evidence="10" id="KW-1185">Reference proteome</keyword>
<evidence type="ECO:0000256" key="7">
    <source>
        <dbReference type="SAM" id="SignalP"/>
    </source>
</evidence>
<dbReference type="SMART" id="SM00020">
    <property type="entry name" value="Tryp_SPc"/>
    <property type="match status" value="1"/>
</dbReference>
<dbReference type="Pfam" id="PF00089">
    <property type="entry name" value="Trypsin"/>
    <property type="match status" value="1"/>
</dbReference>
<dbReference type="Gene3D" id="2.40.10.10">
    <property type="entry name" value="Trypsin-like serine proteases"/>
    <property type="match status" value="1"/>
</dbReference>
<dbReference type="InterPro" id="IPR033116">
    <property type="entry name" value="TRYPSIN_SER"/>
</dbReference>
<evidence type="ECO:0000256" key="3">
    <source>
        <dbReference type="ARBA" id="ARBA00023026"/>
    </source>
</evidence>
<dbReference type="InterPro" id="IPR018114">
    <property type="entry name" value="TRYPSIN_HIS"/>
</dbReference>
<dbReference type="AlphaFoldDB" id="A0A6G0W5S2"/>
<dbReference type="EMBL" id="VJMJ01000336">
    <property type="protein sequence ID" value="KAF0722389.1"/>
    <property type="molecule type" value="Genomic_DNA"/>
</dbReference>
<keyword evidence="6" id="KW-0720">Serine protease</keyword>
<keyword evidence="6" id="KW-0645">Protease</keyword>
<gene>
    <name evidence="9" type="ORF">Ae201684_018458</name>
</gene>
<dbReference type="InterPro" id="IPR050430">
    <property type="entry name" value="Peptidase_S1"/>
</dbReference>
<dbReference type="FunFam" id="2.40.10.10:FF:000002">
    <property type="entry name" value="Transmembrane protease serine"/>
    <property type="match status" value="1"/>
</dbReference>
<evidence type="ECO:0000313" key="9">
    <source>
        <dbReference type="EMBL" id="KAF0722389.1"/>
    </source>
</evidence>
<dbReference type="InterPro" id="IPR009003">
    <property type="entry name" value="Peptidase_S1_PA"/>
</dbReference>
<feature type="chain" id="PRO_5026309307" description="Peptidase S1 domain-containing protein" evidence="7">
    <location>
        <begin position="17"/>
        <end position="261"/>
    </location>
</feature>
<protein>
    <recommendedName>
        <fullName evidence="8">Peptidase S1 domain-containing protein</fullName>
    </recommendedName>
</protein>
<accession>A0A6G0W5S2</accession>
<dbReference type="VEuPathDB" id="FungiDB:AeMF1_013841"/>
<evidence type="ECO:0000256" key="2">
    <source>
        <dbReference type="ARBA" id="ARBA00022729"/>
    </source>
</evidence>
<dbReference type="PROSITE" id="PS50240">
    <property type="entry name" value="TRYPSIN_DOM"/>
    <property type="match status" value="1"/>
</dbReference>
<dbReference type="PROSITE" id="PS00134">
    <property type="entry name" value="TRYPSIN_HIS"/>
    <property type="match status" value="1"/>
</dbReference>
<keyword evidence="5" id="KW-0325">Glycoprotein</keyword>
<evidence type="ECO:0000256" key="6">
    <source>
        <dbReference type="RuleBase" id="RU363034"/>
    </source>
</evidence>
<proteinExistence type="inferred from homology"/>
<evidence type="ECO:0000259" key="8">
    <source>
        <dbReference type="PROSITE" id="PS50240"/>
    </source>
</evidence>
<evidence type="ECO:0000313" key="10">
    <source>
        <dbReference type="Proteomes" id="UP000481153"/>
    </source>
</evidence>
<evidence type="ECO:0000256" key="5">
    <source>
        <dbReference type="ARBA" id="ARBA00023180"/>
    </source>
</evidence>
<dbReference type="PRINTS" id="PR00722">
    <property type="entry name" value="CHYMOTRYPSIN"/>
</dbReference>
<name>A0A6G0W5S2_9STRA</name>
<dbReference type="InterPro" id="IPR043504">
    <property type="entry name" value="Peptidase_S1_PA_chymotrypsin"/>
</dbReference>
<keyword evidence="4" id="KW-1015">Disulfide bond</keyword>
<comment type="similarity">
    <text evidence="1">Belongs to the peptidase S1 family.</text>
</comment>
<dbReference type="PROSITE" id="PS00135">
    <property type="entry name" value="TRYPSIN_SER"/>
    <property type="match status" value="1"/>
</dbReference>
<dbReference type="InterPro" id="IPR001254">
    <property type="entry name" value="Trypsin_dom"/>
</dbReference>
<keyword evidence="6" id="KW-0378">Hydrolase</keyword>
<reference evidence="9 10" key="1">
    <citation type="submission" date="2019-07" db="EMBL/GenBank/DDBJ databases">
        <title>Genomics analysis of Aphanomyces spp. identifies a new class of oomycete effector associated with host adaptation.</title>
        <authorList>
            <person name="Gaulin E."/>
        </authorList>
    </citation>
    <scope>NUCLEOTIDE SEQUENCE [LARGE SCALE GENOMIC DNA]</scope>
    <source>
        <strain evidence="9 10">ATCC 201684</strain>
    </source>
</reference>
<keyword evidence="3" id="KW-0843">Virulence</keyword>
<dbReference type="InterPro" id="IPR001314">
    <property type="entry name" value="Peptidase_S1A"/>
</dbReference>
<organism evidence="9 10">
    <name type="scientific">Aphanomyces euteiches</name>
    <dbReference type="NCBI Taxonomy" id="100861"/>
    <lineage>
        <taxon>Eukaryota</taxon>
        <taxon>Sar</taxon>
        <taxon>Stramenopiles</taxon>
        <taxon>Oomycota</taxon>
        <taxon>Saprolegniomycetes</taxon>
        <taxon>Saprolegniales</taxon>
        <taxon>Verrucalvaceae</taxon>
        <taxon>Aphanomyces</taxon>
    </lineage>
</organism>
<dbReference type="GO" id="GO:0006508">
    <property type="term" value="P:proteolysis"/>
    <property type="evidence" value="ECO:0007669"/>
    <property type="project" value="UniProtKB-KW"/>
</dbReference>
<dbReference type="PANTHER" id="PTHR24276:SF98">
    <property type="entry name" value="FI18310P1-RELATED"/>
    <property type="match status" value="1"/>
</dbReference>
<keyword evidence="2 7" id="KW-0732">Signal</keyword>
<dbReference type="GO" id="GO:0004252">
    <property type="term" value="F:serine-type endopeptidase activity"/>
    <property type="evidence" value="ECO:0007669"/>
    <property type="project" value="InterPro"/>
</dbReference>
<sequence>MKLLLALSALFASAASQHIDVVGGREAAVGRHLYVASLREDAEGGTNCGGSLIAPNVILTAAHCSVEANYALQYAVIGTHYSSGSQDGEVIAISQQIVHPQNDPNTNSYDFAIYILESDSQQTPVQISFDEIGSNVPVVVRGFGTTSEGGSEPEVLQELTINTLSNSRCAQLLSGNTVDDTMVCAGGKAGKDSCQGDSGGPLTIESSGQETLVGVVSWGLGCAEPNKPGVYGRLSAARDFIEPYLSSSRLRAANASKVAFP</sequence>
<feature type="signal peptide" evidence="7">
    <location>
        <begin position="1"/>
        <end position="16"/>
    </location>
</feature>
<evidence type="ECO:0000256" key="1">
    <source>
        <dbReference type="ARBA" id="ARBA00007664"/>
    </source>
</evidence>
<comment type="caution">
    <text evidence="9">The sequence shown here is derived from an EMBL/GenBank/DDBJ whole genome shotgun (WGS) entry which is preliminary data.</text>
</comment>
<feature type="domain" description="Peptidase S1" evidence="8">
    <location>
        <begin position="21"/>
        <end position="246"/>
    </location>
</feature>
<dbReference type="Proteomes" id="UP000481153">
    <property type="component" value="Unassembled WGS sequence"/>
</dbReference>
<dbReference type="SUPFAM" id="SSF50494">
    <property type="entry name" value="Trypsin-like serine proteases"/>
    <property type="match status" value="1"/>
</dbReference>
<dbReference type="CDD" id="cd00190">
    <property type="entry name" value="Tryp_SPc"/>
    <property type="match status" value="1"/>
</dbReference>
<evidence type="ECO:0000256" key="4">
    <source>
        <dbReference type="ARBA" id="ARBA00023157"/>
    </source>
</evidence>